<keyword evidence="1" id="KW-1133">Transmembrane helix</keyword>
<name>A0AAE3GQG2_9CYAN</name>
<dbReference type="Proteomes" id="UP001204953">
    <property type="component" value="Unassembled WGS sequence"/>
</dbReference>
<dbReference type="PANTHER" id="PTHR37309:SF1">
    <property type="entry name" value="SLR0284 PROTEIN"/>
    <property type="match status" value="1"/>
</dbReference>
<dbReference type="InterPro" id="IPR007165">
    <property type="entry name" value="Phage_holin_4_2"/>
</dbReference>
<feature type="transmembrane region" description="Helical" evidence="1">
    <location>
        <begin position="94"/>
        <end position="115"/>
    </location>
</feature>
<evidence type="ECO:0000313" key="3">
    <source>
        <dbReference type="Proteomes" id="UP001204953"/>
    </source>
</evidence>
<comment type="caution">
    <text evidence="2">The sequence shown here is derived from an EMBL/GenBank/DDBJ whole genome shotgun (WGS) entry which is preliminary data.</text>
</comment>
<evidence type="ECO:0000313" key="2">
    <source>
        <dbReference type="EMBL" id="MCP2728644.1"/>
    </source>
</evidence>
<proteinExistence type="predicted"/>
<dbReference type="PANTHER" id="PTHR37309">
    <property type="entry name" value="SLR0284 PROTEIN"/>
    <property type="match status" value="1"/>
</dbReference>
<feature type="transmembrane region" description="Helical" evidence="1">
    <location>
        <begin position="34"/>
        <end position="55"/>
    </location>
</feature>
<gene>
    <name evidence="2" type="ORF">NJ959_09190</name>
</gene>
<keyword evidence="1" id="KW-0812">Transmembrane</keyword>
<dbReference type="Pfam" id="PF04020">
    <property type="entry name" value="Phage_holin_4_2"/>
    <property type="match status" value="1"/>
</dbReference>
<dbReference type="EMBL" id="JAMZMM010000066">
    <property type="protein sequence ID" value="MCP2728644.1"/>
    <property type="molecule type" value="Genomic_DNA"/>
</dbReference>
<evidence type="ECO:0000256" key="1">
    <source>
        <dbReference type="SAM" id="Phobius"/>
    </source>
</evidence>
<protein>
    <submittedName>
        <fullName evidence="2">Phage holin family protein</fullName>
    </submittedName>
</protein>
<keyword evidence="1" id="KW-0472">Membrane</keyword>
<keyword evidence="3" id="KW-1185">Reference proteome</keyword>
<organism evidence="2 3">
    <name type="scientific">Limnofasciculus baicalensis BBK-W-15</name>
    <dbReference type="NCBI Taxonomy" id="2699891"/>
    <lineage>
        <taxon>Bacteria</taxon>
        <taxon>Bacillati</taxon>
        <taxon>Cyanobacteriota</taxon>
        <taxon>Cyanophyceae</taxon>
        <taxon>Coleofasciculales</taxon>
        <taxon>Coleofasciculaceae</taxon>
        <taxon>Limnofasciculus</taxon>
        <taxon>Limnofasciculus baicalensis</taxon>
    </lineage>
</organism>
<reference evidence="2" key="1">
    <citation type="submission" date="2022-06" db="EMBL/GenBank/DDBJ databases">
        <title>New cyanobacteria of genus Symplocastrum in benthos of Lake Baikal.</title>
        <authorList>
            <person name="Sorokovikova E."/>
            <person name="Tikhonova I."/>
            <person name="Krasnopeev A."/>
            <person name="Evseev P."/>
            <person name="Gladkikh A."/>
            <person name="Belykh O."/>
        </authorList>
    </citation>
    <scope>NUCLEOTIDE SEQUENCE</scope>
    <source>
        <strain evidence="2">BBK-W-15</strain>
    </source>
</reference>
<dbReference type="AlphaFoldDB" id="A0AAE3GQG2"/>
<dbReference type="RefSeq" id="WP_254011439.1">
    <property type="nucleotide sequence ID" value="NZ_JAMZMM010000066.1"/>
</dbReference>
<accession>A0AAE3GQG2</accession>
<feature type="transmembrane region" description="Helical" evidence="1">
    <location>
        <begin position="62"/>
        <end position="82"/>
    </location>
</feature>
<sequence>MNNNIMGYLVTTLATALGLLIVDLAVPGVNIANFPAALLAAVAIGAVNSVIRPILSVLSLPINLLTLGLFSLVVNGFCFWFASLFVPGFMVNGLLAFIFGPVILSFASTFLNNYFAGKKIGQSSSVTSNS</sequence>